<feature type="transmembrane region" description="Helical" evidence="1">
    <location>
        <begin position="18"/>
        <end position="43"/>
    </location>
</feature>
<reference evidence="2 3" key="1">
    <citation type="submission" date="2020-08" db="EMBL/GenBank/DDBJ databases">
        <title>Sequencing the genomes of 1000 actinobacteria strains.</title>
        <authorList>
            <person name="Klenk H.-P."/>
        </authorList>
    </citation>
    <scope>NUCLEOTIDE SEQUENCE [LARGE SCALE GENOMIC DNA]</scope>
    <source>
        <strain evidence="2 3">DSM 43582</strain>
    </source>
</reference>
<proteinExistence type="predicted"/>
<protein>
    <submittedName>
        <fullName evidence="2">Uncharacterized protein</fullName>
    </submittedName>
</protein>
<evidence type="ECO:0000313" key="2">
    <source>
        <dbReference type="EMBL" id="MBB5918919.1"/>
    </source>
</evidence>
<accession>A0A7W9UMT2</accession>
<keyword evidence="1" id="KW-0472">Membrane</keyword>
<sequence length="63" mass="6725">MVTAAHAAGLLPSYWMAVYLRVVLAAPVAAGVGAVLWCVVDAAGDRLAAFRYRHGHGHREVRP</sequence>
<keyword evidence="1" id="KW-0812">Transmembrane</keyword>
<evidence type="ECO:0000256" key="1">
    <source>
        <dbReference type="SAM" id="Phobius"/>
    </source>
</evidence>
<gene>
    <name evidence="2" type="ORF">BJY24_007831</name>
</gene>
<organism evidence="2 3">
    <name type="scientific">Nocardia transvalensis</name>
    <dbReference type="NCBI Taxonomy" id="37333"/>
    <lineage>
        <taxon>Bacteria</taxon>
        <taxon>Bacillati</taxon>
        <taxon>Actinomycetota</taxon>
        <taxon>Actinomycetes</taxon>
        <taxon>Mycobacteriales</taxon>
        <taxon>Nocardiaceae</taxon>
        <taxon>Nocardia</taxon>
    </lineage>
</organism>
<dbReference type="RefSeq" id="WP_169336524.1">
    <property type="nucleotide sequence ID" value="NZ_JACHIT010000002.1"/>
</dbReference>
<evidence type="ECO:0000313" key="3">
    <source>
        <dbReference type="Proteomes" id="UP000540412"/>
    </source>
</evidence>
<name>A0A7W9UMT2_9NOCA</name>
<keyword evidence="3" id="KW-1185">Reference proteome</keyword>
<dbReference type="EMBL" id="JACHIT010000002">
    <property type="protein sequence ID" value="MBB5918919.1"/>
    <property type="molecule type" value="Genomic_DNA"/>
</dbReference>
<keyword evidence="1" id="KW-1133">Transmembrane helix</keyword>
<comment type="caution">
    <text evidence="2">The sequence shown here is derived from an EMBL/GenBank/DDBJ whole genome shotgun (WGS) entry which is preliminary data.</text>
</comment>
<dbReference type="Proteomes" id="UP000540412">
    <property type="component" value="Unassembled WGS sequence"/>
</dbReference>
<dbReference type="AlphaFoldDB" id="A0A7W9UMT2"/>